<evidence type="ECO:0000313" key="2">
    <source>
        <dbReference type="EMBL" id="CAG9566452.1"/>
    </source>
</evidence>
<gene>
    <name evidence="2" type="ORF">DCHRY22_LOCUS7091</name>
</gene>
<evidence type="ECO:0000313" key="3">
    <source>
        <dbReference type="Proteomes" id="UP000789524"/>
    </source>
</evidence>
<dbReference type="EMBL" id="CAKASE010000057">
    <property type="protein sequence ID" value="CAG9566452.1"/>
    <property type="molecule type" value="Genomic_DNA"/>
</dbReference>
<organism evidence="2 3">
    <name type="scientific">Danaus chrysippus</name>
    <name type="common">African queen</name>
    <dbReference type="NCBI Taxonomy" id="151541"/>
    <lineage>
        <taxon>Eukaryota</taxon>
        <taxon>Metazoa</taxon>
        <taxon>Ecdysozoa</taxon>
        <taxon>Arthropoda</taxon>
        <taxon>Hexapoda</taxon>
        <taxon>Insecta</taxon>
        <taxon>Pterygota</taxon>
        <taxon>Neoptera</taxon>
        <taxon>Endopterygota</taxon>
        <taxon>Lepidoptera</taxon>
        <taxon>Glossata</taxon>
        <taxon>Ditrysia</taxon>
        <taxon>Papilionoidea</taxon>
        <taxon>Nymphalidae</taxon>
        <taxon>Danainae</taxon>
        <taxon>Danaini</taxon>
        <taxon>Danaina</taxon>
        <taxon>Danaus</taxon>
        <taxon>Anosia</taxon>
    </lineage>
</organism>
<dbReference type="AlphaFoldDB" id="A0A8J2QNM3"/>
<sequence>MSQVQPRAWERAPLYRDLKKKKQVCKRPALGKEHHNTDTYESDIQNCTKKHRHASLQPRDTTLARELSAPSEEPPTAAGACAPTSALRPPPRSLTNTMRTVTTHVDILL</sequence>
<feature type="compositionally biased region" description="Polar residues" evidence="1">
    <location>
        <begin position="93"/>
        <end position="103"/>
    </location>
</feature>
<accession>A0A8J2QNM3</accession>
<evidence type="ECO:0000256" key="1">
    <source>
        <dbReference type="SAM" id="MobiDB-lite"/>
    </source>
</evidence>
<proteinExistence type="predicted"/>
<comment type="caution">
    <text evidence="2">The sequence shown here is derived from an EMBL/GenBank/DDBJ whole genome shotgun (WGS) entry which is preliminary data.</text>
</comment>
<keyword evidence="3" id="KW-1185">Reference proteome</keyword>
<reference evidence="2" key="1">
    <citation type="submission" date="2021-09" db="EMBL/GenBank/DDBJ databases">
        <authorList>
            <person name="Martin H S."/>
        </authorList>
    </citation>
    <scope>NUCLEOTIDE SEQUENCE</scope>
</reference>
<protein>
    <submittedName>
        <fullName evidence="2">(African queen) hypothetical protein</fullName>
    </submittedName>
</protein>
<name>A0A8J2QNM3_9NEOP</name>
<dbReference type="Proteomes" id="UP000789524">
    <property type="component" value="Unassembled WGS sequence"/>
</dbReference>
<feature type="region of interest" description="Disordered" evidence="1">
    <location>
        <begin position="21"/>
        <end position="109"/>
    </location>
</feature>